<dbReference type="InterPro" id="IPR000232">
    <property type="entry name" value="HSF_DNA-bd"/>
</dbReference>
<feature type="domain" description="HSF-type DNA-binding" evidence="9">
    <location>
        <begin position="76"/>
        <end position="100"/>
    </location>
</feature>
<evidence type="ECO:0000256" key="5">
    <source>
        <dbReference type="ARBA" id="ARBA00023125"/>
    </source>
</evidence>
<comment type="similarity">
    <text evidence="8">Belongs to the HSF family. Class A subfamily.</text>
</comment>
<keyword evidence="5" id="KW-0238">DNA-binding</keyword>
<dbReference type="EMBL" id="JAAIUW010000008">
    <property type="protein sequence ID" value="KAF7818363.1"/>
    <property type="molecule type" value="Genomic_DNA"/>
</dbReference>
<dbReference type="GO" id="GO:0006357">
    <property type="term" value="P:regulation of transcription by RNA polymerase II"/>
    <property type="evidence" value="ECO:0007669"/>
    <property type="project" value="TreeGrafter"/>
</dbReference>
<evidence type="ECO:0000256" key="1">
    <source>
        <dbReference type="ARBA" id="ARBA00004123"/>
    </source>
</evidence>
<keyword evidence="6" id="KW-0804">Transcription</keyword>
<evidence type="ECO:0000256" key="6">
    <source>
        <dbReference type="ARBA" id="ARBA00023163"/>
    </source>
</evidence>
<name>A0A834TA11_9FABA</name>
<dbReference type="InterPro" id="IPR036390">
    <property type="entry name" value="WH_DNA-bd_sf"/>
</dbReference>
<organism evidence="10 11">
    <name type="scientific">Senna tora</name>
    <dbReference type="NCBI Taxonomy" id="362788"/>
    <lineage>
        <taxon>Eukaryota</taxon>
        <taxon>Viridiplantae</taxon>
        <taxon>Streptophyta</taxon>
        <taxon>Embryophyta</taxon>
        <taxon>Tracheophyta</taxon>
        <taxon>Spermatophyta</taxon>
        <taxon>Magnoliopsida</taxon>
        <taxon>eudicotyledons</taxon>
        <taxon>Gunneridae</taxon>
        <taxon>Pentapetalae</taxon>
        <taxon>rosids</taxon>
        <taxon>fabids</taxon>
        <taxon>Fabales</taxon>
        <taxon>Fabaceae</taxon>
        <taxon>Caesalpinioideae</taxon>
        <taxon>Cassia clade</taxon>
        <taxon>Senna</taxon>
    </lineage>
</organism>
<evidence type="ECO:0000313" key="11">
    <source>
        <dbReference type="Proteomes" id="UP000634136"/>
    </source>
</evidence>
<proteinExistence type="inferred from homology"/>
<dbReference type="PROSITE" id="PS00434">
    <property type="entry name" value="HSF_DOMAIN"/>
    <property type="match status" value="1"/>
</dbReference>
<protein>
    <submittedName>
        <fullName evidence="10">Heat stress transcription factor A-7a-like</fullName>
    </submittedName>
</protein>
<dbReference type="SUPFAM" id="SSF46785">
    <property type="entry name" value="Winged helix' DNA-binding domain"/>
    <property type="match status" value="1"/>
</dbReference>
<keyword evidence="7" id="KW-0539">Nucleus</keyword>
<dbReference type="GO" id="GO:0003700">
    <property type="term" value="F:DNA-binding transcription factor activity"/>
    <property type="evidence" value="ECO:0007669"/>
    <property type="project" value="InterPro"/>
</dbReference>
<accession>A0A834TA11</accession>
<comment type="subcellular location">
    <subcellularLocation>
        <location evidence="1">Nucleus</location>
    </subcellularLocation>
</comment>
<dbReference type="Gene3D" id="1.10.10.10">
    <property type="entry name" value="Winged helix-like DNA-binding domain superfamily/Winged helix DNA-binding domain"/>
    <property type="match status" value="1"/>
</dbReference>
<dbReference type="AlphaFoldDB" id="A0A834TA11"/>
<evidence type="ECO:0000259" key="9">
    <source>
        <dbReference type="PROSITE" id="PS00434"/>
    </source>
</evidence>
<evidence type="ECO:0000313" key="10">
    <source>
        <dbReference type="EMBL" id="KAF7818363.1"/>
    </source>
</evidence>
<dbReference type="PANTHER" id="PTHR10015:SF322">
    <property type="entry name" value="HEAT STRESS TRANSCRIPTION FACTOR A-7A"/>
    <property type="match status" value="1"/>
</dbReference>
<evidence type="ECO:0000256" key="3">
    <source>
        <dbReference type="ARBA" id="ARBA00023015"/>
    </source>
</evidence>
<keyword evidence="3" id="KW-0805">Transcription regulation</keyword>
<dbReference type="GO" id="GO:0000978">
    <property type="term" value="F:RNA polymerase II cis-regulatory region sequence-specific DNA binding"/>
    <property type="evidence" value="ECO:0007669"/>
    <property type="project" value="TreeGrafter"/>
</dbReference>
<comment type="caution">
    <text evidence="10">The sequence shown here is derived from an EMBL/GenBank/DDBJ whole genome shotgun (WGS) entry which is preliminary data.</text>
</comment>
<dbReference type="GO" id="GO:0034605">
    <property type="term" value="P:cellular response to heat"/>
    <property type="evidence" value="ECO:0007669"/>
    <property type="project" value="TreeGrafter"/>
</dbReference>
<sequence>MNYLYTVKEEYLEDESSCEVPSPQPMEGLHDIGPPPFLTKTFDVVDDPTTDHMISWTIGGTSFVVWDPHSFSTNLLPRYFKHNNFSSFVRQLNTYGFRKIDPDRWEFANEGFLRGHRHLLRNIRRRKAQSHQSQATSPQVLEHCVELGRFGVDEEIGRLRRDKQVLMMEIVKLRQQQQNTRAYLQAMEKRLRGTEMKQQQMMAFLARAMKNPAFLSQLIQQKKRKELEEAMSKKRRRPIEQGSSGVAVKVEKHGFQVSELQVLAMEMQGMGRGRTEYEAPEASSERVDKEELDEGFWEELFSDNFEGELEIPSEDEDVNVLANGIGYMGSSSPRLQARRCLDKNLFLGGSVSHHYLSQDFSEAVELMEEVAEVQEMKVNECCF</sequence>
<gene>
    <name evidence="10" type="ORF">G2W53_023818</name>
</gene>
<keyword evidence="11" id="KW-1185">Reference proteome</keyword>
<dbReference type="PRINTS" id="PR00056">
    <property type="entry name" value="HSFDOMAIN"/>
</dbReference>
<dbReference type="SMART" id="SM00415">
    <property type="entry name" value="HSF"/>
    <property type="match status" value="1"/>
</dbReference>
<reference evidence="10" key="1">
    <citation type="submission" date="2020-09" db="EMBL/GenBank/DDBJ databases">
        <title>Genome-Enabled Discovery of Anthraquinone Biosynthesis in Senna tora.</title>
        <authorList>
            <person name="Kang S.-H."/>
            <person name="Pandey R.P."/>
            <person name="Lee C.-M."/>
            <person name="Sim J.-S."/>
            <person name="Jeong J.-T."/>
            <person name="Choi B.-S."/>
            <person name="Jung M."/>
            <person name="Ginzburg D."/>
            <person name="Zhao K."/>
            <person name="Won S.Y."/>
            <person name="Oh T.-J."/>
            <person name="Yu Y."/>
            <person name="Kim N.-H."/>
            <person name="Lee O.R."/>
            <person name="Lee T.-H."/>
            <person name="Bashyal P."/>
            <person name="Kim T.-S."/>
            <person name="Lee W.-H."/>
            <person name="Kawkins C."/>
            <person name="Kim C.-K."/>
            <person name="Kim J.S."/>
            <person name="Ahn B.O."/>
            <person name="Rhee S.Y."/>
            <person name="Sohng J.K."/>
        </authorList>
    </citation>
    <scope>NUCLEOTIDE SEQUENCE</scope>
    <source>
        <tissue evidence="10">Leaf</tissue>
    </source>
</reference>
<dbReference type="Pfam" id="PF00447">
    <property type="entry name" value="HSF_DNA-bind"/>
    <property type="match status" value="1"/>
</dbReference>
<keyword evidence="2" id="KW-0597">Phosphoprotein</keyword>
<evidence type="ECO:0000256" key="2">
    <source>
        <dbReference type="ARBA" id="ARBA00022553"/>
    </source>
</evidence>
<dbReference type="InterPro" id="IPR036388">
    <property type="entry name" value="WH-like_DNA-bd_sf"/>
</dbReference>
<evidence type="ECO:0000256" key="7">
    <source>
        <dbReference type="ARBA" id="ARBA00023242"/>
    </source>
</evidence>
<dbReference type="GO" id="GO:0005634">
    <property type="term" value="C:nucleus"/>
    <property type="evidence" value="ECO:0007669"/>
    <property type="project" value="UniProtKB-SubCell"/>
</dbReference>
<dbReference type="Proteomes" id="UP000634136">
    <property type="component" value="Unassembled WGS sequence"/>
</dbReference>
<dbReference type="PANTHER" id="PTHR10015">
    <property type="entry name" value="HEAT SHOCK TRANSCRIPTION FACTOR"/>
    <property type="match status" value="1"/>
</dbReference>
<keyword evidence="4" id="KW-0346">Stress response</keyword>
<evidence type="ECO:0000256" key="8">
    <source>
        <dbReference type="ARBA" id="ARBA00061350"/>
    </source>
</evidence>
<dbReference type="FunFam" id="1.10.10.10:FF:000057">
    <property type="entry name" value="Heat shock transcription factor 1"/>
    <property type="match status" value="1"/>
</dbReference>
<evidence type="ECO:0000256" key="4">
    <source>
        <dbReference type="ARBA" id="ARBA00023016"/>
    </source>
</evidence>
<dbReference type="OrthoDB" id="60033at2759"/>